<dbReference type="InterPro" id="IPR029052">
    <property type="entry name" value="Metallo-depent_PP-like"/>
</dbReference>
<keyword evidence="2 4" id="KW-0378">Hydrolase</keyword>
<evidence type="ECO:0000313" key="5">
    <source>
        <dbReference type="Proteomes" id="UP001567538"/>
    </source>
</evidence>
<keyword evidence="1" id="KW-0732">Signal</keyword>
<dbReference type="AlphaFoldDB" id="A0ABD1G7V9"/>
<dbReference type="InterPro" id="IPR051558">
    <property type="entry name" value="Metallophosphoesterase_PAP"/>
</dbReference>
<keyword evidence="5" id="KW-1185">Reference proteome</keyword>
<comment type="caution">
    <text evidence="4">The sequence shown here is derived from an EMBL/GenBank/DDBJ whole genome shotgun (WGS) entry which is preliminary data.</text>
</comment>
<reference evidence="4 5" key="1">
    <citation type="submission" date="2024-06" db="EMBL/GenBank/DDBJ databases">
        <title>A chromosome level genome sequence of Diviner's sage (Salvia divinorum).</title>
        <authorList>
            <person name="Ford S.A."/>
            <person name="Ro D.-K."/>
            <person name="Ness R.W."/>
            <person name="Phillips M.A."/>
        </authorList>
    </citation>
    <scope>NUCLEOTIDE SEQUENCE [LARGE SCALE GENOMIC DNA]</scope>
    <source>
        <strain evidence="4">SAF-2024a</strain>
        <tissue evidence="4">Leaf</tissue>
    </source>
</reference>
<dbReference type="Proteomes" id="UP001567538">
    <property type="component" value="Unassembled WGS sequence"/>
</dbReference>
<evidence type="ECO:0000313" key="4">
    <source>
        <dbReference type="EMBL" id="KAL1540211.1"/>
    </source>
</evidence>
<dbReference type="Gene3D" id="3.60.21.10">
    <property type="match status" value="1"/>
</dbReference>
<protein>
    <submittedName>
        <fullName evidence="4">Purple acid phosphatase 4</fullName>
        <ecNumber evidence="4">3.1.3.2</ecNumber>
    </submittedName>
</protein>
<sequence length="192" mass="22267">MVLYEIFYSLRRCCRVFLHRHDTVQDKYFTDPEDHVYDWRGVLPREKYLTTLLQNLESALKKSKAKWKLVIGHHTIKSASEHGNTQELVDKVLPILEANGVDLYINGHDHCLQQIASSKSGLQFMTSGVGSKAWRGVYNWTNPNEMKFFYDGQGFMTMHITHQHIVVKFYDISGNILHKWSTSPRPSIVSNL</sequence>
<organism evidence="4 5">
    <name type="scientific">Salvia divinorum</name>
    <name type="common">Maria pastora</name>
    <name type="synonym">Diviner's sage</name>
    <dbReference type="NCBI Taxonomy" id="28513"/>
    <lineage>
        <taxon>Eukaryota</taxon>
        <taxon>Viridiplantae</taxon>
        <taxon>Streptophyta</taxon>
        <taxon>Embryophyta</taxon>
        <taxon>Tracheophyta</taxon>
        <taxon>Spermatophyta</taxon>
        <taxon>Magnoliopsida</taxon>
        <taxon>eudicotyledons</taxon>
        <taxon>Gunneridae</taxon>
        <taxon>Pentapetalae</taxon>
        <taxon>asterids</taxon>
        <taxon>lamiids</taxon>
        <taxon>Lamiales</taxon>
        <taxon>Lamiaceae</taxon>
        <taxon>Nepetoideae</taxon>
        <taxon>Mentheae</taxon>
        <taxon>Salviinae</taxon>
        <taxon>Salvia</taxon>
        <taxon>Salvia subgen. Calosphace</taxon>
    </lineage>
</organism>
<name>A0ABD1G7V9_SALDI</name>
<dbReference type="EMBL" id="JBEAFC010000009">
    <property type="protein sequence ID" value="KAL1540211.1"/>
    <property type="molecule type" value="Genomic_DNA"/>
</dbReference>
<evidence type="ECO:0000256" key="1">
    <source>
        <dbReference type="ARBA" id="ARBA00022729"/>
    </source>
</evidence>
<dbReference type="Pfam" id="PF00149">
    <property type="entry name" value="Metallophos"/>
    <property type="match status" value="1"/>
</dbReference>
<dbReference type="PANTHER" id="PTHR10161:SF34">
    <property type="entry name" value="PURPLE ACID PHOSPHATASE 4"/>
    <property type="match status" value="1"/>
</dbReference>
<dbReference type="SUPFAM" id="SSF56300">
    <property type="entry name" value="Metallo-dependent phosphatases"/>
    <property type="match status" value="1"/>
</dbReference>
<dbReference type="EC" id="3.1.3.2" evidence="4"/>
<evidence type="ECO:0000259" key="3">
    <source>
        <dbReference type="Pfam" id="PF00149"/>
    </source>
</evidence>
<evidence type="ECO:0000256" key="2">
    <source>
        <dbReference type="ARBA" id="ARBA00022801"/>
    </source>
</evidence>
<feature type="domain" description="Calcineurin-like phosphoesterase" evidence="3">
    <location>
        <begin position="23"/>
        <end position="111"/>
    </location>
</feature>
<dbReference type="InterPro" id="IPR004843">
    <property type="entry name" value="Calcineurin-like_PHP"/>
</dbReference>
<dbReference type="GO" id="GO:0003993">
    <property type="term" value="F:acid phosphatase activity"/>
    <property type="evidence" value="ECO:0007669"/>
    <property type="project" value="UniProtKB-EC"/>
</dbReference>
<proteinExistence type="predicted"/>
<gene>
    <name evidence="4" type="primary">PAP4</name>
    <name evidence="4" type="ORF">AAHA92_24596</name>
</gene>
<accession>A0ABD1G7V9</accession>
<dbReference type="PANTHER" id="PTHR10161">
    <property type="entry name" value="TARTRATE-RESISTANT ACID PHOSPHATASE TYPE 5"/>
    <property type="match status" value="1"/>
</dbReference>